<gene>
    <name evidence="1" type="ORF">N8E88_27500</name>
</gene>
<evidence type="ECO:0000313" key="1">
    <source>
        <dbReference type="EMBL" id="UXN60217.1"/>
    </source>
</evidence>
<proteinExistence type="predicted"/>
<keyword evidence="2" id="KW-1185">Reference proteome</keyword>
<accession>A0ACD4D2S4</accession>
<name>A0ACD4D2S4_9HYPH</name>
<sequence length="971" mass="106273">MISKTAFFAGLLGCAMLTGCDGSENSPQPSQSTFAELAASKETFKSLEQQIAALQAQNAELVAANERNVATLKITIDDLGKRLADLPASDEITNLRKEASRLQDETTSLKGQIAAKKIEIEDLNKSIAAIPAGQTAEGLVKALTDAQASLNTLTIKAESLESETRRLAKLVPPVADGSKPPAPPAENLASWKIVNRDFHETFTHQPFVSNGYMGLRLPAAGQGYWRGSNSPDNLNGYPDYGPGRFTSAMVEKFYSDNQIYLATLPNWSSLTILDDFNGAFFDPNALRPEQVSAYEQIVDMRKGTVTTLLVWLSPNGKKAKLKWTAFAHRTDKHLGVIRLEITPLTWSGGISVRSYLDLNGIQKADNINQNWSDAAGLGAQASVRTQGTRFKATTAFKMDAPEGAGSAHKWDGNSSVSGLFWEFSPEVNKTYVFTKYVGIATSIDDELIEKLGKNIPQTFADDNMAVNEAADDVANAAKKTGYTELLKTHIDAWEALWTKSSVTVENERLQKVINSAQYQLLSSTYEGAKASIPAGGLVGTGYGGMIFWDAETFMYPYLLLTHPELAKTVVDYRFATLEQARGNVTHSSFSVDPGSKPYRGTYFPWVSGTGNIDGEGSSSDRNRRQIHLQADIALAQYQYYAATGDATFLKNQAWPILKGIADFYVKRGEFNADRTQFHLNTVTAPDEYAENVNDEAFTNGSAIKALELAIKVAEQLKEQVPVEWRPVLGAMVRPQIDPAKNLHIQYNGFNPANLNNRIKQADVVLLTYPLEYPMTVEQSANDLEYYSKAADPDGPSMTDAIHAVIAAQLGRCDFGDFLKKSYDVALGPYEQFNETRVLGASAGQAAPANVFLTGAGGFLQATGMGMTGYRFRDDRIVLKPILPDIIEGQPAKRAYFKGLKWQAREFNVDIGETDTWVTLTKGDAAKVQTTDDDNVLVDLKLGEPLKIATRKARQSDGKPCARPAPETMHLQ</sequence>
<evidence type="ECO:0000313" key="2">
    <source>
        <dbReference type="Proteomes" id="UP001061991"/>
    </source>
</evidence>
<protein>
    <submittedName>
        <fullName evidence="1">Uncharacterized protein</fullName>
    </submittedName>
</protein>
<organism evidence="1 2">
    <name type="scientific">Phyllobacterium zundukense</name>
    <dbReference type="NCBI Taxonomy" id="1867719"/>
    <lineage>
        <taxon>Bacteria</taxon>
        <taxon>Pseudomonadati</taxon>
        <taxon>Pseudomonadota</taxon>
        <taxon>Alphaproteobacteria</taxon>
        <taxon>Hyphomicrobiales</taxon>
        <taxon>Phyllobacteriaceae</taxon>
        <taxon>Phyllobacterium</taxon>
    </lineage>
</organism>
<dbReference type="EMBL" id="CP104973">
    <property type="protein sequence ID" value="UXN60217.1"/>
    <property type="molecule type" value="Genomic_DNA"/>
</dbReference>
<reference evidence="1" key="1">
    <citation type="submission" date="2022-09" db="EMBL/GenBank/DDBJ databases">
        <title>Interaction between co-microsymbionts with complementary sets of symbiotic genes in legume-rhizobium systems.</title>
        <authorList>
            <person name="Safronova V."/>
            <person name="Sazanova A."/>
            <person name="Afonin A."/>
            <person name="Chirak E."/>
        </authorList>
    </citation>
    <scope>NUCLEOTIDE SEQUENCE</scope>
    <source>
        <strain evidence="1">A18/3m</strain>
    </source>
</reference>
<dbReference type="Proteomes" id="UP001061991">
    <property type="component" value="Chromosome"/>
</dbReference>